<evidence type="ECO:0000256" key="9">
    <source>
        <dbReference type="ARBA" id="ARBA00023027"/>
    </source>
</evidence>
<dbReference type="InterPro" id="IPR035897">
    <property type="entry name" value="Toll_tir_struct_dom_sf"/>
</dbReference>
<dbReference type="PROSITE" id="PS50104">
    <property type="entry name" value="TIR"/>
    <property type="match status" value="1"/>
</dbReference>
<feature type="region of interest" description="Disordered" evidence="11">
    <location>
        <begin position="299"/>
        <end position="350"/>
    </location>
</feature>
<evidence type="ECO:0000313" key="14">
    <source>
        <dbReference type="EMBL" id="CAL4079217.1"/>
    </source>
</evidence>
<keyword evidence="9" id="KW-0520">NAD</keyword>
<evidence type="ECO:0000256" key="10">
    <source>
        <dbReference type="ARBA" id="ARBA00047304"/>
    </source>
</evidence>
<dbReference type="PROSITE" id="PS50105">
    <property type="entry name" value="SAM_DOMAIN"/>
    <property type="match status" value="1"/>
</dbReference>
<dbReference type="Gene3D" id="1.25.10.10">
    <property type="entry name" value="Leucine-rich Repeat Variant"/>
    <property type="match status" value="1"/>
</dbReference>
<feature type="region of interest" description="Disordered" evidence="11">
    <location>
        <begin position="365"/>
        <end position="452"/>
    </location>
</feature>
<feature type="domain" description="SAM" evidence="13">
    <location>
        <begin position="826"/>
        <end position="890"/>
    </location>
</feature>
<feature type="compositionally biased region" description="Polar residues" evidence="11">
    <location>
        <begin position="1"/>
        <end position="11"/>
    </location>
</feature>
<evidence type="ECO:0000259" key="13">
    <source>
        <dbReference type="PROSITE" id="PS50105"/>
    </source>
</evidence>
<dbReference type="GO" id="GO:0005737">
    <property type="term" value="C:cytoplasm"/>
    <property type="evidence" value="ECO:0007669"/>
    <property type="project" value="UniProtKB-SubCell"/>
</dbReference>
<dbReference type="InterPro" id="IPR000157">
    <property type="entry name" value="TIR_dom"/>
</dbReference>
<dbReference type="InterPro" id="IPR001660">
    <property type="entry name" value="SAM"/>
</dbReference>
<comment type="similarity">
    <text evidence="2">Belongs to the SARM1 family.</text>
</comment>
<feature type="compositionally biased region" description="Basic and acidic residues" evidence="11">
    <location>
        <begin position="370"/>
        <end position="383"/>
    </location>
</feature>
<keyword evidence="6" id="KW-0677">Repeat</keyword>
<gene>
    <name evidence="14" type="ORF">MNOR_LOCUS10878</name>
</gene>
<dbReference type="SUPFAM" id="SSF52200">
    <property type="entry name" value="Toll/Interleukin receptor TIR domain"/>
    <property type="match status" value="1"/>
</dbReference>
<evidence type="ECO:0000256" key="4">
    <source>
        <dbReference type="ARBA" id="ARBA00022490"/>
    </source>
</evidence>
<dbReference type="InterPro" id="IPR013761">
    <property type="entry name" value="SAM/pointed_sf"/>
</dbReference>
<organism evidence="14 15">
    <name type="scientific">Meganyctiphanes norvegica</name>
    <name type="common">Northern krill</name>
    <name type="synonym">Thysanopoda norvegica</name>
    <dbReference type="NCBI Taxonomy" id="48144"/>
    <lineage>
        <taxon>Eukaryota</taxon>
        <taxon>Metazoa</taxon>
        <taxon>Ecdysozoa</taxon>
        <taxon>Arthropoda</taxon>
        <taxon>Crustacea</taxon>
        <taxon>Multicrustacea</taxon>
        <taxon>Malacostraca</taxon>
        <taxon>Eumalacostraca</taxon>
        <taxon>Eucarida</taxon>
        <taxon>Euphausiacea</taxon>
        <taxon>Euphausiidae</taxon>
        <taxon>Meganyctiphanes</taxon>
    </lineage>
</organism>
<evidence type="ECO:0000256" key="11">
    <source>
        <dbReference type="SAM" id="MobiDB-lite"/>
    </source>
</evidence>
<accession>A0AAV2QEI3</accession>
<dbReference type="EC" id="3.2.2.6" evidence="3"/>
<comment type="catalytic activity">
    <reaction evidence="10">
        <text>NAD(+) + H2O = ADP-D-ribose + nicotinamide + H(+)</text>
        <dbReference type="Rhea" id="RHEA:16301"/>
        <dbReference type="ChEBI" id="CHEBI:15377"/>
        <dbReference type="ChEBI" id="CHEBI:15378"/>
        <dbReference type="ChEBI" id="CHEBI:17154"/>
        <dbReference type="ChEBI" id="CHEBI:57540"/>
        <dbReference type="ChEBI" id="CHEBI:57967"/>
        <dbReference type="EC" id="3.2.2.6"/>
    </reaction>
    <physiologicalReaction direction="left-to-right" evidence="10">
        <dbReference type="Rhea" id="RHEA:16302"/>
    </physiologicalReaction>
</comment>
<dbReference type="EMBL" id="CAXKWB010005601">
    <property type="protein sequence ID" value="CAL4079217.1"/>
    <property type="molecule type" value="Genomic_DNA"/>
</dbReference>
<dbReference type="GO" id="GO:0048678">
    <property type="term" value="P:response to axon injury"/>
    <property type="evidence" value="ECO:0007669"/>
    <property type="project" value="InterPro"/>
</dbReference>
<evidence type="ECO:0000256" key="7">
    <source>
        <dbReference type="ARBA" id="ARBA00022801"/>
    </source>
</evidence>
<dbReference type="PANTHER" id="PTHR22998">
    <property type="entry name" value="SARM1"/>
    <property type="match status" value="1"/>
</dbReference>
<evidence type="ECO:0000256" key="2">
    <source>
        <dbReference type="ARBA" id="ARBA00008291"/>
    </source>
</evidence>
<dbReference type="Pfam" id="PF07647">
    <property type="entry name" value="SAM_2"/>
    <property type="match status" value="2"/>
</dbReference>
<name>A0AAV2QEI3_MEGNR</name>
<dbReference type="FunFam" id="1.10.150.50:FF:000043">
    <property type="entry name" value="Sterile alpha and TIR motif-containing 1"/>
    <property type="match status" value="1"/>
</dbReference>
<dbReference type="GO" id="GO:0007165">
    <property type="term" value="P:signal transduction"/>
    <property type="evidence" value="ECO:0007669"/>
    <property type="project" value="InterPro"/>
</dbReference>
<protein>
    <recommendedName>
        <fullName evidence="3">ADP-ribosyl cyclase/cyclic ADP-ribose hydrolase</fullName>
        <ecNumber evidence="3">3.2.2.6</ecNumber>
    </recommendedName>
</protein>
<dbReference type="GO" id="GO:0030425">
    <property type="term" value="C:dendrite"/>
    <property type="evidence" value="ECO:0007669"/>
    <property type="project" value="TreeGrafter"/>
</dbReference>
<dbReference type="AlphaFoldDB" id="A0AAV2QEI3"/>
<evidence type="ECO:0000259" key="12">
    <source>
        <dbReference type="PROSITE" id="PS50104"/>
    </source>
</evidence>
<keyword evidence="7" id="KW-0378">Hydrolase</keyword>
<dbReference type="InterPro" id="IPR016024">
    <property type="entry name" value="ARM-type_fold"/>
</dbReference>
<feature type="compositionally biased region" description="Polar residues" evidence="11">
    <location>
        <begin position="313"/>
        <end position="336"/>
    </location>
</feature>
<evidence type="ECO:0000256" key="1">
    <source>
        <dbReference type="ARBA" id="ARBA00004496"/>
    </source>
</evidence>
<dbReference type="GO" id="GO:0045087">
    <property type="term" value="P:innate immune response"/>
    <property type="evidence" value="ECO:0007669"/>
    <property type="project" value="UniProtKB-KW"/>
</dbReference>
<evidence type="ECO:0000256" key="6">
    <source>
        <dbReference type="ARBA" id="ARBA00022737"/>
    </source>
</evidence>
<dbReference type="GO" id="GO:0035591">
    <property type="term" value="F:signaling adaptor activity"/>
    <property type="evidence" value="ECO:0007669"/>
    <property type="project" value="InterPro"/>
</dbReference>
<dbReference type="SUPFAM" id="SSF47769">
    <property type="entry name" value="SAM/Pointed domain"/>
    <property type="match status" value="1"/>
</dbReference>
<sequence length="1171" mass="128976">MNLSMDSNNRFLQLPPKSPGRARSFPNLLDDHSDFFGSNFPNFVNLADRFSRSEWGSDSAAQGRLERPQWGSHDATQGSFSNTPVFRVNSEDAVEGAREIPESPSRKVSCPLPSRSWTPDRHMSHRSQLLSSSSSSRTASSSSQVKSSRMSSSQSHSSSNLHESSTKQSSASSASSELKSTKTNLSELKSSMSEVKSNISEMSNNVANRDNYNRSLATLQQNAFPGSNKKMSSGFSNMGSMDALNDGIRQLGSSEQLALPDLENDFGLDTLPDANQMSSSLPNTVANGNGKDISYQQSKMTMTSSSKTKVVTDNNSYESATATGQSQENCKVQSGDVSYEESSKKAANKSKLTIDGVTAEKAAAISQNDRQLRAGDVTHREGSQVKGASMKLSGDGFSAHKSAVSEQNQRSTNTPAGSINHESSRQASKSGLTIKTKGVCTQQSSSMTSSQNNFSISGFEDLDLLGSNSQPNDIQSAIMRYSGVMSNFVDELRQHNVIEGTNGTNLLGSIDNMIRKAWSVPTYGHELGFSLCNVLRNNGGLDILIDNCQSNDSDLKFNSAKVLEQCLTTENRGYVVEKGLENVVSVACDCTKSNNSVDASRIGTGILEHLFKHSEGTCSDIIKLGGLDAVLYECRKKDVETLRHCAGALANLSLYGGSENQQAMIKRNVPMWLFPLAFHPDDNIKYYAFLAIAALVANKEIESAVMQSGSLDLVEPFLSKQNPEKFANSTNAHKHGQSKSWLKKLVPVLYSKREEAKNLAAFHFSMEAGVKAKQENLEIFREIGAIEPLKEVASSPNAIASRYAAQALRLMGEEVPHKLSQQVPVWTSRDVTEWVKQIGFMDQAEKFSTSRVDGDLLLQLTEINLHEDIGITNGILRQRFQRELRELKIKTDYSSCDHTNLHSFLTQLDNEYAEYTYRMLQAGVTKELARYLTDEQLRDECGIANSIHRQRIRELIMNDAGQLPDNSIDKNLDVFISYRRSNGSQLASLLKVHLQLKGFSVFIDVERLEAGKFDNNLLSSIRQAKNFLLVLTPSALERCINDIECKDWVHKEIVEALQSGCNIIPIIDNFQWPEPEELPEDMRAVCYFNGVRWIHDYQDACVDKLERFMRGEMSTRSEGGLGRYLASGPTGGMATPGTPSTAVRNPPLFQRTTSTESGKGSSSSDKDFAKD</sequence>
<feature type="compositionally biased region" description="Polar residues" evidence="11">
    <location>
        <begin position="74"/>
        <end position="84"/>
    </location>
</feature>
<keyword evidence="4" id="KW-0963">Cytoplasm</keyword>
<dbReference type="SMART" id="SM00255">
    <property type="entry name" value="TIR"/>
    <property type="match status" value="1"/>
</dbReference>
<proteinExistence type="inferred from homology"/>
<keyword evidence="5" id="KW-0399">Innate immunity</keyword>
<dbReference type="GO" id="GO:0034128">
    <property type="term" value="P:negative regulation of MyD88-independent toll-like receptor signaling pathway"/>
    <property type="evidence" value="ECO:0007669"/>
    <property type="project" value="InterPro"/>
</dbReference>
<dbReference type="InterPro" id="IPR039184">
    <property type="entry name" value="SARM1"/>
</dbReference>
<feature type="compositionally biased region" description="Low complexity" evidence="11">
    <location>
        <begin position="441"/>
        <end position="452"/>
    </location>
</feature>
<reference evidence="14 15" key="1">
    <citation type="submission" date="2024-05" db="EMBL/GenBank/DDBJ databases">
        <authorList>
            <person name="Wallberg A."/>
        </authorList>
    </citation>
    <scope>NUCLEOTIDE SEQUENCE [LARGE SCALE GENOMIC DNA]</scope>
</reference>
<feature type="compositionally biased region" description="Low complexity" evidence="11">
    <location>
        <begin position="1126"/>
        <end position="1142"/>
    </location>
</feature>
<dbReference type="FunFam" id="3.40.50.10140:FF:000012">
    <property type="entry name" value="Sterile alpha and TIR motif-containing protein"/>
    <property type="match status" value="1"/>
</dbReference>
<evidence type="ECO:0000256" key="3">
    <source>
        <dbReference type="ARBA" id="ARBA00011982"/>
    </source>
</evidence>
<dbReference type="CDD" id="cd09501">
    <property type="entry name" value="SAM_SARM1-like_repeat1"/>
    <property type="match status" value="1"/>
</dbReference>
<comment type="subcellular location">
    <subcellularLocation>
        <location evidence="1">Cytoplasm</location>
    </subcellularLocation>
</comment>
<feature type="region of interest" description="Disordered" evidence="11">
    <location>
        <begin position="65"/>
        <end position="192"/>
    </location>
</feature>
<evidence type="ECO:0000256" key="8">
    <source>
        <dbReference type="ARBA" id="ARBA00022859"/>
    </source>
</evidence>
<dbReference type="Gene3D" id="3.40.50.10140">
    <property type="entry name" value="Toll/interleukin-1 receptor homology (TIR) domain"/>
    <property type="match status" value="1"/>
</dbReference>
<dbReference type="PANTHER" id="PTHR22998:SF1">
    <property type="entry name" value="NAD(+) HYDROLASE SARM1"/>
    <property type="match status" value="1"/>
</dbReference>
<dbReference type="Proteomes" id="UP001497623">
    <property type="component" value="Unassembled WGS sequence"/>
</dbReference>
<keyword evidence="15" id="KW-1185">Reference proteome</keyword>
<dbReference type="GO" id="GO:0044297">
    <property type="term" value="C:cell body"/>
    <property type="evidence" value="ECO:0007669"/>
    <property type="project" value="UniProtKB-ARBA"/>
</dbReference>
<dbReference type="Pfam" id="PF13676">
    <property type="entry name" value="TIR_2"/>
    <property type="match status" value="1"/>
</dbReference>
<dbReference type="Gene3D" id="1.10.150.50">
    <property type="entry name" value="Transcription Factor, Ets-1"/>
    <property type="match status" value="2"/>
</dbReference>
<feature type="region of interest" description="Disordered" evidence="11">
    <location>
        <begin position="1117"/>
        <end position="1171"/>
    </location>
</feature>
<dbReference type="CDD" id="cd24153">
    <property type="entry name" value="SARM1_N"/>
    <property type="match status" value="1"/>
</dbReference>
<dbReference type="GO" id="GO:0019677">
    <property type="term" value="P:NAD+ catabolic process"/>
    <property type="evidence" value="ECO:0007669"/>
    <property type="project" value="UniProtKB-ARBA"/>
</dbReference>
<evidence type="ECO:0000256" key="5">
    <source>
        <dbReference type="ARBA" id="ARBA00022588"/>
    </source>
</evidence>
<dbReference type="InterPro" id="IPR011989">
    <property type="entry name" value="ARM-like"/>
</dbReference>
<dbReference type="GO" id="GO:0061809">
    <property type="term" value="F:NAD+ nucleosidase activity, cyclic ADP-ribose generating"/>
    <property type="evidence" value="ECO:0007669"/>
    <property type="project" value="UniProtKB-EC"/>
</dbReference>
<feature type="compositionally biased region" description="Low complexity" evidence="11">
    <location>
        <begin position="299"/>
        <end position="312"/>
    </location>
</feature>
<feature type="compositionally biased region" description="Basic and acidic residues" evidence="11">
    <location>
        <begin position="95"/>
        <end position="105"/>
    </location>
</feature>
<comment type="caution">
    <text evidence="14">The sequence shown here is derived from an EMBL/GenBank/DDBJ whole genome shotgun (WGS) entry which is preliminary data.</text>
</comment>
<evidence type="ECO:0000313" key="15">
    <source>
        <dbReference type="Proteomes" id="UP001497623"/>
    </source>
</evidence>
<feature type="compositionally biased region" description="Low complexity" evidence="11">
    <location>
        <begin position="126"/>
        <end position="183"/>
    </location>
</feature>
<feature type="region of interest" description="Disordered" evidence="11">
    <location>
        <begin position="1"/>
        <end position="25"/>
    </location>
</feature>
<dbReference type="SMART" id="SM00454">
    <property type="entry name" value="SAM"/>
    <property type="match status" value="2"/>
</dbReference>
<feature type="domain" description="TIR" evidence="12">
    <location>
        <begin position="970"/>
        <end position="1113"/>
    </location>
</feature>
<dbReference type="SUPFAM" id="SSF48371">
    <property type="entry name" value="ARM repeat"/>
    <property type="match status" value="1"/>
</dbReference>
<feature type="compositionally biased region" description="Polar residues" evidence="11">
    <location>
        <begin position="404"/>
        <end position="433"/>
    </location>
</feature>
<keyword evidence="8" id="KW-0391">Immunity</keyword>
<dbReference type="GO" id="GO:0003953">
    <property type="term" value="F:NAD+ nucleosidase activity"/>
    <property type="evidence" value="ECO:0007669"/>
    <property type="project" value="InterPro"/>
</dbReference>